<dbReference type="AlphaFoldDB" id="A0AAD6V2Z6"/>
<protein>
    <submittedName>
        <fullName evidence="1">Uncharacterized protein</fullName>
    </submittedName>
</protein>
<dbReference type="EMBL" id="JARJCW010000061">
    <property type="protein sequence ID" value="KAJ7200878.1"/>
    <property type="molecule type" value="Genomic_DNA"/>
</dbReference>
<keyword evidence="2" id="KW-1185">Reference proteome</keyword>
<comment type="caution">
    <text evidence="1">The sequence shown here is derived from an EMBL/GenBank/DDBJ whole genome shotgun (WGS) entry which is preliminary data.</text>
</comment>
<dbReference type="Proteomes" id="UP001219525">
    <property type="component" value="Unassembled WGS sequence"/>
</dbReference>
<gene>
    <name evidence="1" type="ORF">GGX14DRAFT_466314</name>
</gene>
<name>A0AAD6V2Z6_9AGAR</name>
<reference evidence="1" key="1">
    <citation type="submission" date="2023-03" db="EMBL/GenBank/DDBJ databases">
        <title>Massive genome expansion in bonnet fungi (Mycena s.s.) driven by repeated elements and novel gene families across ecological guilds.</title>
        <authorList>
            <consortium name="Lawrence Berkeley National Laboratory"/>
            <person name="Harder C.B."/>
            <person name="Miyauchi S."/>
            <person name="Viragh M."/>
            <person name="Kuo A."/>
            <person name="Thoen E."/>
            <person name="Andreopoulos B."/>
            <person name="Lu D."/>
            <person name="Skrede I."/>
            <person name="Drula E."/>
            <person name="Henrissat B."/>
            <person name="Morin E."/>
            <person name="Kohler A."/>
            <person name="Barry K."/>
            <person name="LaButti K."/>
            <person name="Morin E."/>
            <person name="Salamov A."/>
            <person name="Lipzen A."/>
            <person name="Mereny Z."/>
            <person name="Hegedus B."/>
            <person name="Baldrian P."/>
            <person name="Stursova M."/>
            <person name="Weitz H."/>
            <person name="Taylor A."/>
            <person name="Grigoriev I.V."/>
            <person name="Nagy L.G."/>
            <person name="Martin F."/>
            <person name="Kauserud H."/>
        </authorList>
    </citation>
    <scope>NUCLEOTIDE SEQUENCE</scope>
    <source>
        <strain evidence="1">9144</strain>
    </source>
</reference>
<evidence type="ECO:0000313" key="1">
    <source>
        <dbReference type="EMBL" id="KAJ7200878.1"/>
    </source>
</evidence>
<accession>A0AAD6V2Z6</accession>
<sequence>MPAPHPYPYHQAPPHTPPVSHEAVLALTFVLQRQHPTILNCTVVGADGCTPYFHIMTTAASADASPECTVFSANSGCTVATVDWGTGTSGRAGAGPPQVEVHKVLPRQPLAAWLGVSYDASYRIMHAPEHRYVWVPQKHSICMYAWNDTAHQHVPRLLARIEQVDEKTTLEIAVDAMHPGLLEMVVVAATVFQSGCSID</sequence>
<organism evidence="1 2">
    <name type="scientific">Mycena pura</name>
    <dbReference type="NCBI Taxonomy" id="153505"/>
    <lineage>
        <taxon>Eukaryota</taxon>
        <taxon>Fungi</taxon>
        <taxon>Dikarya</taxon>
        <taxon>Basidiomycota</taxon>
        <taxon>Agaricomycotina</taxon>
        <taxon>Agaricomycetes</taxon>
        <taxon>Agaricomycetidae</taxon>
        <taxon>Agaricales</taxon>
        <taxon>Marasmiineae</taxon>
        <taxon>Mycenaceae</taxon>
        <taxon>Mycena</taxon>
    </lineage>
</organism>
<evidence type="ECO:0000313" key="2">
    <source>
        <dbReference type="Proteomes" id="UP001219525"/>
    </source>
</evidence>
<proteinExistence type="predicted"/>